<dbReference type="PANTHER" id="PTHR30511:SF0">
    <property type="entry name" value="ALANINE RACEMASE, CATABOLIC-RELATED"/>
    <property type="match status" value="1"/>
</dbReference>
<comment type="cofactor">
    <cofactor evidence="1 4 5">
        <name>pyridoxal 5'-phosphate</name>
        <dbReference type="ChEBI" id="CHEBI:597326"/>
    </cofactor>
</comment>
<evidence type="ECO:0000256" key="3">
    <source>
        <dbReference type="ARBA" id="ARBA00023235"/>
    </source>
</evidence>
<comment type="similarity">
    <text evidence="4">Belongs to the alanine racemase family.</text>
</comment>
<dbReference type="FunFam" id="3.20.20.10:FF:000002">
    <property type="entry name" value="Alanine racemase"/>
    <property type="match status" value="1"/>
</dbReference>
<dbReference type="Gene3D" id="2.40.37.10">
    <property type="entry name" value="Lyase, Ornithine Decarboxylase, Chain A, domain 1"/>
    <property type="match status" value="1"/>
</dbReference>
<dbReference type="InterPro" id="IPR001608">
    <property type="entry name" value="Ala_racemase_N"/>
</dbReference>
<dbReference type="SUPFAM" id="SSF50621">
    <property type="entry name" value="Alanine racemase C-terminal domain-like"/>
    <property type="match status" value="1"/>
</dbReference>
<proteinExistence type="inferred from homology"/>
<dbReference type="PROSITE" id="PS00395">
    <property type="entry name" value="ALANINE_RACEMASE"/>
    <property type="match status" value="1"/>
</dbReference>
<protein>
    <recommendedName>
        <fullName evidence="4">Alanine racemase</fullName>
        <ecNumber evidence="4">5.1.1.1</ecNumber>
    </recommendedName>
</protein>
<dbReference type="HAMAP" id="MF_01201">
    <property type="entry name" value="Ala_racemase"/>
    <property type="match status" value="1"/>
</dbReference>
<evidence type="ECO:0000256" key="1">
    <source>
        <dbReference type="ARBA" id="ARBA00001933"/>
    </source>
</evidence>
<feature type="active site" description="Proton acceptor; specific for D-alanine" evidence="4">
    <location>
        <position position="35"/>
    </location>
</feature>
<comment type="catalytic activity">
    <reaction evidence="4">
        <text>L-alanine = D-alanine</text>
        <dbReference type="Rhea" id="RHEA:20249"/>
        <dbReference type="ChEBI" id="CHEBI:57416"/>
        <dbReference type="ChEBI" id="CHEBI:57972"/>
        <dbReference type="EC" id="5.1.1.1"/>
    </reaction>
</comment>
<dbReference type="Proteomes" id="UP000298642">
    <property type="component" value="Chromosome"/>
</dbReference>
<dbReference type="UniPathway" id="UPA00042">
    <property type="reaction ID" value="UER00497"/>
</dbReference>
<sequence length="378" mass="41770">MNRTWIELDREALAHNIRRYQSLLPAGCRIMGVVKADAYGHGARAVAAQLWELGIRHFATATLDEAVQLREAGIQGEILILGYSAPAYFHLLAEHGLTQTATCPDHAAQLETYCRENGVRLKVHIAVDTGMHRIGFLPEDLDAIRRVYENGVLQVTGIYSHLCVADTDEEEHVDFSRRQAETFKSVVESLQARGVELGTVHLLSSYAAVNYPEYAYDYARLGILMFGVKSSAADYLREDLQPMPVMTLKARITSVREIGPGETVSYGRIFRAERPTKVASVSIGYADGIPRCLSGGKLRAIVRGQYAQGIGRICMDQLMLDVTGIEDVRVGDEAVFIGRQGDCVIYAEELAENAGTITNELFSRLGARVEGRCFRQEA</sequence>
<dbReference type="GO" id="GO:0030632">
    <property type="term" value="P:D-alanine biosynthetic process"/>
    <property type="evidence" value="ECO:0007669"/>
    <property type="project" value="UniProtKB-UniRule"/>
</dbReference>
<dbReference type="Pfam" id="PF01168">
    <property type="entry name" value="Ala_racemase_N"/>
    <property type="match status" value="1"/>
</dbReference>
<dbReference type="GO" id="GO:0030170">
    <property type="term" value="F:pyridoxal phosphate binding"/>
    <property type="evidence" value="ECO:0007669"/>
    <property type="project" value="UniProtKB-UniRule"/>
</dbReference>
<comment type="function">
    <text evidence="4">Catalyzes the interconversion of L-alanine and D-alanine. May also act on other amino acids.</text>
</comment>
<evidence type="ECO:0000256" key="6">
    <source>
        <dbReference type="PIRSR" id="PIRSR600821-52"/>
    </source>
</evidence>
<name>A0A4D7AFZ0_9FIRM</name>
<dbReference type="PANTHER" id="PTHR30511">
    <property type="entry name" value="ALANINE RACEMASE"/>
    <property type="match status" value="1"/>
</dbReference>
<dbReference type="InterPro" id="IPR020622">
    <property type="entry name" value="Ala_racemase_pyridoxalP-BS"/>
</dbReference>
<comment type="pathway">
    <text evidence="4">Amino-acid biosynthesis; D-alanine biosynthesis; D-alanine from L-alanine: step 1/1.</text>
</comment>
<dbReference type="PRINTS" id="PR00992">
    <property type="entry name" value="ALARACEMASE"/>
</dbReference>
<feature type="binding site" evidence="4 6">
    <location>
        <position position="315"/>
    </location>
    <ligand>
        <name>substrate</name>
    </ligand>
</feature>
<dbReference type="GO" id="GO:0008784">
    <property type="term" value="F:alanine racemase activity"/>
    <property type="evidence" value="ECO:0007669"/>
    <property type="project" value="UniProtKB-UniRule"/>
</dbReference>
<dbReference type="InterPro" id="IPR029066">
    <property type="entry name" value="PLP-binding_barrel"/>
</dbReference>
<dbReference type="SUPFAM" id="SSF51419">
    <property type="entry name" value="PLP-binding barrel"/>
    <property type="match status" value="1"/>
</dbReference>
<dbReference type="RefSeq" id="WP_136890775.1">
    <property type="nucleotide sequence ID" value="NZ_CP034413.3"/>
</dbReference>
<dbReference type="CDD" id="cd00430">
    <property type="entry name" value="PLPDE_III_AR"/>
    <property type="match status" value="1"/>
</dbReference>
<accession>A0A4D7AFZ0</accession>
<evidence type="ECO:0000256" key="4">
    <source>
        <dbReference type="HAMAP-Rule" id="MF_01201"/>
    </source>
</evidence>
<dbReference type="InterPro" id="IPR000821">
    <property type="entry name" value="Ala_racemase"/>
</dbReference>
<dbReference type="InterPro" id="IPR009006">
    <property type="entry name" value="Ala_racemase/Decarboxylase_C"/>
</dbReference>
<evidence type="ECO:0000256" key="2">
    <source>
        <dbReference type="ARBA" id="ARBA00022898"/>
    </source>
</evidence>
<dbReference type="KEGG" id="obj:EIO64_03235"/>
<dbReference type="NCBIfam" id="TIGR00492">
    <property type="entry name" value="alr"/>
    <property type="match status" value="1"/>
</dbReference>
<dbReference type="AlphaFoldDB" id="A0A4D7AFZ0"/>
<feature type="active site" description="Proton acceptor; specific for L-alanine" evidence="4">
    <location>
        <position position="266"/>
    </location>
</feature>
<dbReference type="GO" id="GO:0005829">
    <property type="term" value="C:cytosol"/>
    <property type="evidence" value="ECO:0007669"/>
    <property type="project" value="TreeGrafter"/>
</dbReference>
<evidence type="ECO:0000256" key="5">
    <source>
        <dbReference type="PIRSR" id="PIRSR600821-50"/>
    </source>
</evidence>
<dbReference type="EC" id="5.1.1.1" evidence="4"/>
<gene>
    <name evidence="8" type="primary">vanT</name>
    <name evidence="8" type="ORF">EIO64_03235</name>
</gene>
<dbReference type="Pfam" id="PF00842">
    <property type="entry name" value="Ala_racemase_C"/>
    <property type="match status" value="1"/>
</dbReference>
<organism evidence="8 9">
    <name type="scientific">Dysosmobacter welbionis</name>
    <dbReference type="NCBI Taxonomy" id="2093857"/>
    <lineage>
        <taxon>Bacteria</taxon>
        <taxon>Bacillati</taxon>
        <taxon>Bacillota</taxon>
        <taxon>Clostridia</taxon>
        <taxon>Eubacteriales</taxon>
        <taxon>Oscillospiraceae</taxon>
        <taxon>Dysosmobacter</taxon>
    </lineage>
</organism>
<feature type="modified residue" description="N6-(pyridoxal phosphate)lysine" evidence="4 5">
    <location>
        <position position="35"/>
    </location>
</feature>
<keyword evidence="9" id="KW-1185">Reference proteome</keyword>
<dbReference type="NCBIfam" id="NF033131">
    <property type="entry name" value="vanT-G-Cterm"/>
    <property type="match status" value="1"/>
</dbReference>
<feature type="binding site" evidence="4 6">
    <location>
        <position position="133"/>
    </location>
    <ligand>
        <name>substrate</name>
    </ligand>
</feature>
<evidence type="ECO:0000313" key="8">
    <source>
        <dbReference type="EMBL" id="QCI58364.1"/>
    </source>
</evidence>
<evidence type="ECO:0000313" key="9">
    <source>
        <dbReference type="Proteomes" id="UP000298642"/>
    </source>
</evidence>
<keyword evidence="3 4" id="KW-0413">Isomerase</keyword>
<keyword evidence="2 4" id="KW-0663">Pyridoxal phosphate</keyword>
<dbReference type="InterPro" id="IPR011079">
    <property type="entry name" value="Ala_racemase_C"/>
</dbReference>
<feature type="domain" description="Alanine racemase C-terminal" evidence="7">
    <location>
        <begin position="245"/>
        <end position="375"/>
    </location>
</feature>
<reference evidence="9" key="1">
    <citation type="submission" date="2018-12" db="EMBL/GenBank/DDBJ databases">
        <title>Dusodibacter welbiota gen. nov., sp. nov., isolated from human faeces and emended description of the Oscillibacter genus.</title>
        <authorList>
            <person name="Le Roy T."/>
            <person name="Van der Smissen P."/>
            <person name="Delzenne N."/>
            <person name="Muccioli G."/>
            <person name="Collet J.F."/>
            <person name="Cani P.D."/>
        </authorList>
    </citation>
    <scope>NUCLEOTIDE SEQUENCE [LARGE SCALE GENOMIC DNA]</scope>
    <source>
        <strain evidence="9">J115</strain>
    </source>
</reference>
<dbReference type="Gene3D" id="3.20.20.10">
    <property type="entry name" value="Alanine racemase"/>
    <property type="match status" value="1"/>
</dbReference>
<dbReference type="SMART" id="SM01005">
    <property type="entry name" value="Ala_racemase_C"/>
    <property type="match status" value="1"/>
</dbReference>
<dbReference type="EMBL" id="CP034413">
    <property type="protein sequence ID" value="QCI58364.1"/>
    <property type="molecule type" value="Genomic_DNA"/>
</dbReference>
<evidence type="ECO:0000259" key="7">
    <source>
        <dbReference type="SMART" id="SM01005"/>
    </source>
</evidence>